<feature type="region of interest" description="Disordered" evidence="1">
    <location>
        <begin position="42"/>
        <end position="70"/>
    </location>
</feature>
<evidence type="ECO:0000313" key="2">
    <source>
        <dbReference type="EMBL" id="JAP06424.1"/>
    </source>
</evidence>
<sequence>RTCVIAAAVGLVIAIPPPTAVIFERPSIDFKSTARSAIVAPHTSDMEKSQPSISHASAREKTNGAPVFRS</sequence>
<accession>A0A0V0GEP6</accession>
<protein>
    <submittedName>
        <fullName evidence="2">Putative ovule protein</fullName>
    </submittedName>
</protein>
<reference evidence="2" key="1">
    <citation type="submission" date="2015-12" db="EMBL/GenBank/DDBJ databases">
        <title>Gene expression during late stages of embryo sac development: a critical building block for successful pollen-pistil interactions.</title>
        <authorList>
            <person name="Liu Y."/>
            <person name="Joly V."/>
            <person name="Sabar M."/>
            <person name="Matton D.P."/>
        </authorList>
    </citation>
    <scope>NUCLEOTIDE SEQUENCE</scope>
</reference>
<dbReference type="EMBL" id="GEDG01041356">
    <property type="protein sequence ID" value="JAP06424.1"/>
    <property type="molecule type" value="Transcribed_RNA"/>
</dbReference>
<evidence type="ECO:0000256" key="1">
    <source>
        <dbReference type="SAM" id="MobiDB-lite"/>
    </source>
</evidence>
<organism evidence="2">
    <name type="scientific">Solanum chacoense</name>
    <name type="common">Chaco potato</name>
    <dbReference type="NCBI Taxonomy" id="4108"/>
    <lineage>
        <taxon>Eukaryota</taxon>
        <taxon>Viridiplantae</taxon>
        <taxon>Streptophyta</taxon>
        <taxon>Embryophyta</taxon>
        <taxon>Tracheophyta</taxon>
        <taxon>Spermatophyta</taxon>
        <taxon>Magnoliopsida</taxon>
        <taxon>eudicotyledons</taxon>
        <taxon>Gunneridae</taxon>
        <taxon>Pentapetalae</taxon>
        <taxon>asterids</taxon>
        <taxon>lamiids</taxon>
        <taxon>Solanales</taxon>
        <taxon>Solanaceae</taxon>
        <taxon>Solanoideae</taxon>
        <taxon>Solaneae</taxon>
        <taxon>Solanum</taxon>
    </lineage>
</organism>
<dbReference type="AlphaFoldDB" id="A0A0V0GEP6"/>
<name>A0A0V0GEP6_SOLCH</name>
<feature type="non-terminal residue" evidence="2">
    <location>
        <position position="1"/>
    </location>
</feature>
<proteinExistence type="predicted"/>